<dbReference type="EMBL" id="JACNJH010000092">
    <property type="protein sequence ID" value="MBC8360479.1"/>
    <property type="molecule type" value="Genomic_DNA"/>
</dbReference>
<dbReference type="GO" id="GO:0005840">
    <property type="term" value="C:ribosome"/>
    <property type="evidence" value="ECO:0007669"/>
    <property type="project" value="UniProtKB-KW"/>
</dbReference>
<name>A0A8J6NM46_9BACT</name>
<dbReference type="GO" id="GO:0032259">
    <property type="term" value="P:methylation"/>
    <property type="evidence" value="ECO:0007669"/>
    <property type="project" value="UniProtKB-KW"/>
</dbReference>
<gene>
    <name evidence="3" type="ORF">H8E23_03670</name>
</gene>
<dbReference type="PANTHER" id="PTHR43648:SF1">
    <property type="entry name" value="ELECTRON TRANSFER FLAVOPROTEIN BETA SUBUNIT LYSINE METHYLTRANSFERASE"/>
    <property type="match status" value="1"/>
</dbReference>
<keyword evidence="3" id="KW-0687">Ribonucleoprotein</keyword>
<sequence length="282" mass="31241">MIESEEIVTPMALIREAAIEEVSESREKLTPPELEKRLAQKLGARRAAIKTAIRKLVDEQELTYSYHYGCSFLEISFNKPTRISDRVVLKPPGIQYGPGSNDVVIDIQPGASFGSGEHPTTRLAVRGIEQAFSRNGFFHDKKNRPALDIGTGSGVLAIVAASLGATRVLGVDIDPCAIAEAKKNVQLNNLEHRIKVRNWDVETIDQTFALITANLRYPTVKRLSAHIAKITRFEGVFIVSGIKTGEVPDLIKVYSQNHFACVWEAHEKDWVCLVLARKSQPA</sequence>
<accession>A0A8J6NM46</accession>
<dbReference type="AlphaFoldDB" id="A0A8J6NM46"/>
<organism evidence="3 4">
    <name type="scientific">Candidatus Desulfatibia profunda</name>
    <dbReference type="NCBI Taxonomy" id="2841695"/>
    <lineage>
        <taxon>Bacteria</taxon>
        <taxon>Pseudomonadati</taxon>
        <taxon>Thermodesulfobacteriota</taxon>
        <taxon>Desulfobacteria</taxon>
        <taxon>Desulfobacterales</taxon>
        <taxon>Desulfobacterales incertae sedis</taxon>
        <taxon>Candidatus Desulfatibia</taxon>
    </lineage>
</organism>
<evidence type="ECO:0000313" key="4">
    <source>
        <dbReference type="Proteomes" id="UP000603434"/>
    </source>
</evidence>
<dbReference type="InterPro" id="IPR029063">
    <property type="entry name" value="SAM-dependent_MTases_sf"/>
</dbReference>
<reference evidence="3 4" key="1">
    <citation type="submission" date="2020-08" db="EMBL/GenBank/DDBJ databases">
        <title>Bridging the membrane lipid divide: bacteria of the FCB group superphylum have the potential to synthesize archaeal ether lipids.</title>
        <authorList>
            <person name="Villanueva L."/>
            <person name="Von Meijenfeldt F.A.B."/>
            <person name="Westbye A.B."/>
            <person name="Yadav S."/>
            <person name="Hopmans E.C."/>
            <person name="Dutilh B.E."/>
            <person name="Sinninghe Damste J.S."/>
        </authorList>
    </citation>
    <scope>NUCLEOTIDE SEQUENCE [LARGE SCALE GENOMIC DNA]</scope>
    <source>
        <strain evidence="3">NIOZ-UU30</strain>
    </source>
</reference>
<dbReference type="Gene3D" id="3.40.50.150">
    <property type="entry name" value="Vaccinia Virus protein VP39"/>
    <property type="match status" value="1"/>
</dbReference>
<keyword evidence="1 3" id="KW-0489">Methyltransferase</keyword>
<keyword evidence="3" id="KW-0689">Ribosomal protein</keyword>
<keyword evidence="2" id="KW-0808">Transferase</keyword>
<dbReference type="PANTHER" id="PTHR43648">
    <property type="entry name" value="ELECTRON TRANSFER FLAVOPROTEIN BETA SUBUNIT LYSINE METHYLTRANSFERASE"/>
    <property type="match status" value="1"/>
</dbReference>
<dbReference type="CDD" id="cd02440">
    <property type="entry name" value="AdoMet_MTases"/>
    <property type="match status" value="1"/>
</dbReference>
<protein>
    <submittedName>
        <fullName evidence="3">50S ribosomal protein L11 methyltransferase</fullName>
    </submittedName>
</protein>
<dbReference type="InterPro" id="IPR050078">
    <property type="entry name" value="Ribosomal_L11_MeTrfase_PrmA"/>
</dbReference>
<evidence type="ECO:0000313" key="3">
    <source>
        <dbReference type="EMBL" id="MBC8360479.1"/>
    </source>
</evidence>
<proteinExistence type="predicted"/>
<dbReference type="Pfam" id="PF06325">
    <property type="entry name" value="PrmA"/>
    <property type="match status" value="1"/>
</dbReference>
<dbReference type="SUPFAM" id="SSF53335">
    <property type="entry name" value="S-adenosyl-L-methionine-dependent methyltransferases"/>
    <property type="match status" value="1"/>
</dbReference>
<dbReference type="Proteomes" id="UP000603434">
    <property type="component" value="Unassembled WGS sequence"/>
</dbReference>
<evidence type="ECO:0000256" key="1">
    <source>
        <dbReference type="ARBA" id="ARBA00022603"/>
    </source>
</evidence>
<evidence type="ECO:0000256" key="2">
    <source>
        <dbReference type="ARBA" id="ARBA00022679"/>
    </source>
</evidence>
<comment type="caution">
    <text evidence="3">The sequence shown here is derived from an EMBL/GenBank/DDBJ whole genome shotgun (WGS) entry which is preliminary data.</text>
</comment>
<dbReference type="GO" id="GO:0008276">
    <property type="term" value="F:protein methyltransferase activity"/>
    <property type="evidence" value="ECO:0007669"/>
    <property type="project" value="TreeGrafter"/>
</dbReference>